<accession>A0ABY0FA31</accession>
<name>A0ABY0FA31_9NEIS</name>
<feature type="region of interest" description="Disordered" evidence="1">
    <location>
        <begin position="1"/>
        <end position="38"/>
    </location>
</feature>
<dbReference type="InterPro" id="IPR015946">
    <property type="entry name" value="KH_dom-like_a/b"/>
</dbReference>
<dbReference type="RefSeq" id="WP_129213317.1">
    <property type="nucleotide sequence ID" value="NZ_REGR01000014.1"/>
</dbReference>
<dbReference type="Gene3D" id="3.30.300.20">
    <property type="match status" value="1"/>
</dbReference>
<evidence type="ECO:0000313" key="2">
    <source>
        <dbReference type="EMBL" id="RXZ42518.1"/>
    </source>
</evidence>
<feature type="compositionally biased region" description="Basic and acidic residues" evidence="1">
    <location>
        <begin position="26"/>
        <end position="38"/>
    </location>
</feature>
<organism evidence="2 3">
    <name type="scientific">Crenobacter cavernae</name>
    <dbReference type="NCBI Taxonomy" id="2290923"/>
    <lineage>
        <taxon>Bacteria</taxon>
        <taxon>Pseudomonadati</taxon>
        <taxon>Pseudomonadota</taxon>
        <taxon>Betaproteobacteria</taxon>
        <taxon>Neisseriales</taxon>
        <taxon>Neisseriaceae</taxon>
        <taxon>Crenobacter</taxon>
    </lineage>
</organism>
<dbReference type="EMBL" id="REGR01000014">
    <property type="protein sequence ID" value="RXZ42518.1"/>
    <property type="molecule type" value="Genomic_DNA"/>
</dbReference>
<dbReference type="SUPFAM" id="SSF82784">
    <property type="entry name" value="OsmC-like"/>
    <property type="match status" value="1"/>
</dbReference>
<comment type="caution">
    <text evidence="2">The sequence shown here is derived from an EMBL/GenBank/DDBJ whole genome shotgun (WGS) entry which is preliminary data.</text>
</comment>
<sequence>MITTTSEAGGYRTRFDNGHGSAIADTPHDKDGGRDGFGPHELIEAALATCMNMTARMVAEARGIALEAVTVTVTLDRSRPDEAVYDYEVELAGTLTDAERRVLRAAIARCPVRKTLARQSVFREKPASDD</sequence>
<evidence type="ECO:0000313" key="3">
    <source>
        <dbReference type="Proteomes" id="UP000290682"/>
    </source>
</evidence>
<evidence type="ECO:0000256" key="1">
    <source>
        <dbReference type="SAM" id="MobiDB-lite"/>
    </source>
</evidence>
<protein>
    <submittedName>
        <fullName evidence="2">OsmC family peroxiredoxin</fullName>
    </submittedName>
</protein>
<dbReference type="PANTHER" id="PTHR39624">
    <property type="entry name" value="PROTEIN INVOLVED IN RIMO-MEDIATED BETA-METHYLTHIOLATION OF RIBOSOMAL PROTEIN S12 YCAO"/>
    <property type="match status" value="1"/>
</dbReference>
<keyword evidence="3" id="KW-1185">Reference proteome</keyword>
<dbReference type="InterPro" id="IPR036102">
    <property type="entry name" value="OsmC/Ohrsf"/>
</dbReference>
<dbReference type="Pfam" id="PF02566">
    <property type="entry name" value="OsmC"/>
    <property type="match status" value="1"/>
</dbReference>
<reference evidence="2 3" key="1">
    <citation type="submission" date="2018-10" db="EMBL/GenBank/DDBJ databases">
        <title>Draft genome of Fastidiocella sp. strain 375T, a bacterium isolated from a karstic cave dripping water.</title>
        <authorList>
            <person name="Coelho C."/>
            <person name="Verissimo A."/>
            <person name="Tiago I."/>
        </authorList>
    </citation>
    <scope>NUCLEOTIDE SEQUENCE [LARGE SCALE GENOMIC DNA]</scope>
    <source>
        <strain evidence="2 3">CAVE-375</strain>
    </source>
</reference>
<proteinExistence type="predicted"/>
<dbReference type="PANTHER" id="PTHR39624:SF2">
    <property type="entry name" value="OSMC-LIKE PROTEIN"/>
    <property type="match status" value="1"/>
</dbReference>
<dbReference type="Proteomes" id="UP000290682">
    <property type="component" value="Unassembled WGS sequence"/>
</dbReference>
<dbReference type="InterPro" id="IPR003718">
    <property type="entry name" value="OsmC/Ohr_fam"/>
</dbReference>
<gene>
    <name evidence="2" type="ORF">EBB06_11470</name>
</gene>